<sequence length="417" mass="48267">MDYYSYPSGYQHHMDTDKAMERLNLAAGIIYQSFRETFFTEYGFVLLAMLVFGTYEIYKLNFILDEFVKIRQLIKELREHVYRNDTSEESSFEEITPPSPSPSPNPRNRMHNKRHSSSDTESKLEELSPKTETIFEPRDNSLKQKLQYQFINSLKDDDSHTNTTTKSDSTEEYDNSDNDNTSNDTNELLKMIDANSTNRLGQNPSLSTDSEFENEDKAPTPNSNSNSNPKFKDQEPKLIKRSPKTNTISEELESFLEPTQTTQPTKSFTKESVDTEVFKPKKTSKSKKQVEPEPESEPEPEPENKPRKSRRHAESKLELESEPEPRKSRRHVDPKLELESESEPEDKPKKSKKKTTKIFLEVEPEPESEIKPKTRGRKSKLEKARILLEATTQHENIKPSKNARLLTSEFNPIIHAT</sequence>
<feature type="compositionally biased region" description="Basic and acidic residues" evidence="1">
    <location>
        <begin position="302"/>
        <end position="338"/>
    </location>
</feature>
<feature type="region of interest" description="Disordered" evidence="1">
    <location>
        <begin position="85"/>
        <end position="140"/>
    </location>
</feature>
<protein>
    <submittedName>
        <fullName evidence="2">Uncharacterized protein</fullName>
    </submittedName>
</protein>
<dbReference type="EMBL" id="MK072213">
    <property type="protein sequence ID" value="AYV80198.1"/>
    <property type="molecule type" value="Genomic_DNA"/>
</dbReference>
<proteinExistence type="predicted"/>
<organism evidence="2">
    <name type="scientific">Gaeavirus sp</name>
    <dbReference type="NCBI Taxonomy" id="2487767"/>
    <lineage>
        <taxon>Viruses</taxon>
        <taxon>Varidnaviria</taxon>
        <taxon>Bamfordvirae</taxon>
        <taxon>Nucleocytoviricota</taxon>
        <taxon>Megaviricetes</taxon>
        <taxon>Imitervirales</taxon>
        <taxon>Mimiviridae</taxon>
        <taxon>Klosneuvirinae</taxon>
    </lineage>
</organism>
<feature type="compositionally biased region" description="Polar residues" evidence="1">
    <location>
        <begin position="257"/>
        <end position="267"/>
    </location>
</feature>
<gene>
    <name evidence="2" type="ORF">Gaeavirus15_8</name>
</gene>
<feature type="compositionally biased region" description="Basic and acidic residues" evidence="1">
    <location>
        <begin position="116"/>
        <end position="140"/>
    </location>
</feature>
<name>A0A3G4ZZ62_9VIRU</name>
<evidence type="ECO:0000256" key="1">
    <source>
        <dbReference type="SAM" id="MobiDB-lite"/>
    </source>
</evidence>
<feature type="region of interest" description="Disordered" evidence="1">
    <location>
        <begin position="155"/>
        <end position="357"/>
    </location>
</feature>
<accession>A0A3G4ZZ62</accession>
<feature type="compositionally biased region" description="Polar residues" evidence="1">
    <location>
        <begin position="194"/>
        <end position="209"/>
    </location>
</feature>
<evidence type="ECO:0000313" key="2">
    <source>
        <dbReference type="EMBL" id="AYV80198.1"/>
    </source>
</evidence>
<feature type="compositionally biased region" description="Basic and acidic residues" evidence="1">
    <location>
        <begin position="268"/>
        <end position="279"/>
    </location>
</feature>
<reference evidence="2" key="1">
    <citation type="submission" date="2018-10" db="EMBL/GenBank/DDBJ databases">
        <title>Hidden diversity of soil giant viruses.</title>
        <authorList>
            <person name="Schulz F."/>
            <person name="Alteio L."/>
            <person name="Goudeau D."/>
            <person name="Ryan E.M."/>
            <person name="Malmstrom R.R."/>
            <person name="Blanchard J."/>
            <person name="Woyke T."/>
        </authorList>
    </citation>
    <scope>NUCLEOTIDE SEQUENCE</scope>
    <source>
        <strain evidence="2">GAV1</strain>
    </source>
</reference>
<feature type="compositionally biased region" description="Acidic residues" evidence="1">
    <location>
        <begin position="292"/>
        <end position="301"/>
    </location>
</feature>